<name>A0AAW0D373_9AGAR</name>
<keyword evidence="2" id="KW-1185">Reference proteome</keyword>
<comment type="caution">
    <text evidence="1">The sequence shown here is derived from an EMBL/GenBank/DDBJ whole genome shotgun (WGS) entry which is preliminary data.</text>
</comment>
<proteinExistence type="predicted"/>
<dbReference type="EMBL" id="JAWWNJ010000011">
    <property type="protein sequence ID" value="KAK7045061.1"/>
    <property type="molecule type" value="Genomic_DNA"/>
</dbReference>
<sequence>MVSLQVVEAPRDEAGLPLELERIIFEIVASSCPKLIPVLMLLVEPLLYRAIYCSAPTAPPVTTKFPKLDSKKLLSIIETKSSKILHSVRYLFIEDLIEEDANRVIGVCSNVYQLFEYYTPSHIDTFASLHYLRRLTIGLGQFLNRWRRRDDWGVAHILTQLTHIEFMNTEGNGDLLNHVSIDDTMREQKTLLCIIALVPKWAATADTHPLADDDRFVCVQQHGSYRTDWLRGADTGEDYWALADGFIIARKTGQAEPSRWCITDIDKSWRS</sequence>
<evidence type="ECO:0000313" key="1">
    <source>
        <dbReference type="EMBL" id="KAK7045061.1"/>
    </source>
</evidence>
<evidence type="ECO:0000313" key="2">
    <source>
        <dbReference type="Proteomes" id="UP001362999"/>
    </source>
</evidence>
<accession>A0AAW0D373</accession>
<reference evidence="1 2" key="1">
    <citation type="journal article" date="2024" name="J Genomics">
        <title>Draft genome sequencing and assembly of Favolaschia claudopus CIRM-BRFM 2984 isolated from oak limbs.</title>
        <authorList>
            <person name="Navarro D."/>
            <person name="Drula E."/>
            <person name="Chaduli D."/>
            <person name="Cazenave R."/>
            <person name="Ahrendt S."/>
            <person name="Wang J."/>
            <person name="Lipzen A."/>
            <person name="Daum C."/>
            <person name="Barry K."/>
            <person name="Grigoriev I.V."/>
            <person name="Favel A."/>
            <person name="Rosso M.N."/>
            <person name="Martin F."/>
        </authorList>
    </citation>
    <scope>NUCLEOTIDE SEQUENCE [LARGE SCALE GENOMIC DNA]</scope>
    <source>
        <strain evidence="1 2">CIRM-BRFM 2984</strain>
    </source>
</reference>
<organism evidence="1 2">
    <name type="scientific">Favolaschia claudopus</name>
    <dbReference type="NCBI Taxonomy" id="2862362"/>
    <lineage>
        <taxon>Eukaryota</taxon>
        <taxon>Fungi</taxon>
        <taxon>Dikarya</taxon>
        <taxon>Basidiomycota</taxon>
        <taxon>Agaricomycotina</taxon>
        <taxon>Agaricomycetes</taxon>
        <taxon>Agaricomycetidae</taxon>
        <taxon>Agaricales</taxon>
        <taxon>Marasmiineae</taxon>
        <taxon>Mycenaceae</taxon>
        <taxon>Favolaschia</taxon>
    </lineage>
</organism>
<dbReference type="Proteomes" id="UP001362999">
    <property type="component" value="Unassembled WGS sequence"/>
</dbReference>
<gene>
    <name evidence="1" type="ORF">R3P38DRAFT_2882349</name>
</gene>
<dbReference type="AlphaFoldDB" id="A0AAW0D373"/>
<protein>
    <submittedName>
        <fullName evidence="1">Uncharacterized protein</fullName>
    </submittedName>
</protein>